<evidence type="ECO:0000313" key="2">
    <source>
        <dbReference type="EMBL" id="KAF2484820.1"/>
    </source>
</evidence>
<reference evidence="2" key="1">
    <citation type="journal article" date="2020" name="Stud. Mycol.">
        <title>101 Dothideomycetes genomes: a test case for predicting lifestyles and emergence of pathogens.</title>
        <authorList>
            <person name="Haridas S."/>
            <person name="Albert R."/>
            <person name="Binder M."/>
            <person name="Bloem J."/>
            <person name="Labutti K."/>
            <person name="Salamov A."/>
            <person name="Andreopoulos B."/>
            <person name="Baker S."/>
            <person name="Barry K."/>
            <person name="Bills G."/>
            <person name="Bluhm B."/>
            <person name="Cannon C."/>
            <person name="Castanera R."/>
            <person name="Culley D."/>
            <person name="Daum C."/>
            <person name="Ezra D."/>
            <person name="Gonzalez J."/>
            <person name="Henrissat B."/>
            <person name="Kuo A."/>
            <person name="Liang C."/>
            <person name="Lipzen A."/>
            <person name="Lutzoni F."/>
            <person name="Magnuson J."/>
            <person name="Mondo S."/>
            <person name="Nolan M."/>
            <person name="Ohm R."/>
            <person name="Pangilinan J."/>
            <person name="Park H.-J."/>
            <person name="Ramirez L."/>
            <person name="Alfaro M."/>
            <person name="Sun H."/>
            <person name="Tritt A."/>
            <person name="Yoshinaga Y."/>
            <person name="Zwiers L.-H."/>
            <person name="Turgeon B."/>
            <person name="Goodwin S."/>
            <person name="Spatafora J."/>
            <person name="Crous P."/>
            <person name="Grigoriev I."/>
        </authorList>
    </citation>
    <scope>NUCLEOTIDE SEQUENCE</scope>
    <source>
        <strain evidence="2">CBS 113389</strain>
    </source>
</reference>
<feature type="region of interest" description="Disordered" evidence="1">
    <location>
        <begin position="1"/>
        <end position="58"/>
    </location>
</feature>
<protein>
    <submittedName>
        <fullName evidence="2">Uncharacterized protein</fullName>
    </submittedName>
</protein>
<dbReference type="Proteomes" id="UP000799767">
    <property type="component" value="Unassembled WGS sequence"/>
</dbReference>
<evidence type="ECO:0000256" key="1">
    <source>
        <dbReference type="SAM" id="MobiDB-lite"/>
    </source>
</evidence>
<feature type="compositionally biased region" description="Basic and acidic residues" evidence="1">
    <location>
        <begin position="40"/>
        <end position="54"/>
    </location>
</feature>
<feature type="region of interest" description="Disordered" evidence="1">
    <location>
        <begin position="169"/>
        <end position="350"/>
    </location>
</feature>
<feature type="compositionally biased region" description="Basic and acidic residues" evidence="1">
    <location>
        <begin position="199"/>
        <end position="225"/>
    </location>
</feature>
<name>A0A6A6PXI4_9PEZI</name>
<evidence type="ECO:0000313" key="3">
    <source>
        <dbReference type="Proteomes" id="UP000799767"/>
    </source>
</evidence>
<dbReference type="GeneID" id="54477680"/>
<dbReference type="OrthoDB" id="5138418at2759"/>
<dbReference type="AlphaFoldDB" id="A0A6A6PXI4"/>
<proteinExistence type="predicted"/>
<feature type="compositionally biased region" description="Polar residues" evidence="1">
    <location>
        <begin position="239"/>
        <end position="255"/>
    </location>
</feature>
<feature type="compositionally biased region" description="Polar residues" evidence="1">
    <location>
        <begin position="279"/>
        <end position="293"/>
    </location>
</feature>
<dbReference type="RefSeq" id="XP_033591389.1">
    <property type="nucleotide sequence ID" value="XM_033736678.1"/>
</dbReference>
<feature type="compositionally biased region" description="Low complexity" evidence="1">
    <location>
        <begin position="262"/>
        <end position="275"/>
    </location>
</feature>
<organism evidence="2 3">
    <name type="scientific">Neohortaea acidophila</name>
    <dbReference type="NCBI Taxonomy" id="245834"/>
    <lineage>
        <taxon>Eukaryota</taxon>
        <taxon>Fungi</taxon>
        <taxon>Dikarya</taxon>
        <taxon>Ascomycota</taxon>
        <taxon>Pezizomycotina</taxon>
        <taxon>Dothideomycetes</taxon>
        <taxon>Dothideomycetidae</taxon>
        <taxon>Mycosphaerellales</taxon>
        <taxon>Teratosphaeriaceae</taxon>
        <taxon>Neohortaea</taxon>
    </lineage>
</organism>
<gene>
    <name evidence="2" type="ORF">BDY17DRAFT_321721</name>
</gene>
<accession>A0A6A6PXI4</accession>
<dbReference type="EMBL" id="MU001633">
    <property type="protein sequence ID" value="KAF2484820.1"/>
    <property type="molecule type" value="Genomic_DNA"/>
</dbReference>
<feature type="compositionally biased region" description="Low complexity" evidence="1">
    <location>
        <begin position="308"/>
        <end position="325"/>
    </location>
</feature>
<keyword evidence="3" id="KW-1185">Reference proteome</keyword>
<sequence length="393" mass="43157">MEHISYGTRGAALFQPPTSPQLPSSSSNDYFSSRTRKRSRPDSSHSHPPEHDDTATIDDLGLLSATSVNEKYRLAGGFDSPGLLATSEIEQYHDGEFRRCVRDMEPMRRQPSYASSLSGPLSRERNGVARVNSHNDQGWTRFAFGLVGKVFSFGTSVVKGFYAGHGKGYDFGQRDNASTPDSWAPRHRAKSPIPGAWQSDEHLVDSEQDETRRPSNKRRQTDRDSWVLVGTTAREEHAASTTSPKRKPSTATSRPSLAVLTRPSASRANSRRSLAPISRRQSSYITSPSSQRAASPHRRASMAQTRVSSRPSSSSGGKSHLKAGSNGLLTPETASHLKRQAKQERAADKAMMGLSKQLEDLIQQGKEALGTKVSIEDGDDGVEEFDEGFVEEW</sequence>